<sequence>MSDPREVRRASARFCDKNDALAVFSLGATFLIYVLSLGTAAYLGATSLWTLPLIVIAAGAMIRLYVLQHDFGHLSFFTSPRANEWAGHAVSVFTLAPFRAMQYNHNLHHAGVGSLDHRETGEVYTMTLEEWQNAPAWKRAAYRAYRNPVIMLALGAFLIFVFRYRWPKNATRAGRAQIILHNAAMLAFGAGLVWLFGWAALWVLAATIFLAGIVGSFLVYLQHNFEDTYWEHQGSRSFAQAALMGSSQLDLGHWFDIITANINWHDLHHINPQIPSYRLRKCHAALRREGVLEARLIGWRDAMASLRLKLWDEEAKRLVPFPRERESSTAQDTATA</sequence>
<dbReference type="PANTHER" id="PTHR19353:SF73">
    <property type="entry name" value="FATTY ACID DESATURASE"/>
    <property type="match status" value="1"/>
</dbReference>
<keyword evidence="4" id="KW-1185">Reference proteome</keyword>
<feature type="transmembrane region" description="Helical" evidence="1">
    <location>
        <begin position="178"/>
        <end position="196"/>
    </location>
</feature>
<keyword evidence="1" id="KW-0812">Transmembrane</keyword>
<organism evidence="3 4">
    <name type="scientific">Aliishimia ponticola</name>
    <dbReference type="NCBI Taxonomy" id="2499833"/>
    <lineage>
        <taxon>Bacteria</taxon>
        <taxon>Pseudomonadati</taxon>
        <taxon>Pseudomonadota</taxon>
        <taxon>Alphaproteobacteria</taxon>
        <taxon>Rhodobacterales</taxon>
        <taxon>Paracoccaceae</taxon>
        <taxon>Aliishimia</taxon>
    </lineage>
</organism>
<keyword evidence="1" id="KW-0472">Membrane</keyword>
<dbReference type="GO" id="GO:0016020">
    <property type="term" value="C:membrane"/>
    <property type="evidence" value="ECO:0007669"/>
    <property type="project" value="TreeGrafter"/>
</dbReference>
<dbReference type="PANTHER" id="PTHR19353">
    <property type="entry name" value="FATTY ACID DESATURASE 2"/>
    <property type="match status" value="1"/>
</dbReference>
<feature type="transmembrane region" description="Helical" evidence="1">
    <location>
        <begin position="21"/>
        <end position="43"/>
    </location>
</feature>
<gene>
    <name evidence="3" type="ORF">E4Z66_08880</name>
</gene>
<dbReference type="OrthoDB" id="9769653at2"/>
<evidence type="ECO:0000313" key="3">
    <source>
        <dbReference type="EMBL" id="THH37043.1"/>
    </source>
</evidence>
<dbReference type="InterPro" id="IPR012171">
    <property type="entry name" value="Fatty_acid_desaturase"/>
</dbReference>
<accession>A0A4V3XKI5</accession>
<dbReference type="GO" id="GO:0006629">
    <property type="term" value="P:lipid metabolic process"/>
    <property type="evidence" value="ECO:0007669"/>
    <property type="project" value="InterPro"/>
</dbReference>
<dbReference type="RefSeq" id="WP_136462641.1">
    <property type="nucleotide sequence ID" value="NZ_SRKY01000002.1"/>
</dbReference>
<proteinExistence type="predicted"/>
<evidence type="ECO:0000259" key="2">
    <source>
        <dbReference type="Pfam" id="PF00487"/>
    </source>
</evidence>
<dbReference type="GO" id="GO:0016717">
    <property type="term" value="F:oxidoreductase activity, acting on paired donors, with oxidation of a pair of donors resulting in the reduction of molecular oxygen to two molecules of water"/>
    <property type="evidence" value="ECO:0007669"/>
    <property type="project" value="TreeGrafter"/>
</dbReference>
<dbReference type="CDD" id="cd03507">
    <property type="entry name" value="Delta12-FADS-like"/>
    <property type="match status" value="1"/>
</dbReference>
<keyword evidence="1" id="KW-1133">Transmembrane helix</keyword>
<comment type="caution">
    <text evidence="3">The sequence shown here is derived from an EMBL/GenBank/DDBJ whole genome shotgun (WGS) entry which is preliminary data.</text>
</comment>
<dbReference type="Pfam" id="PF00487">
    <property type="entry name" value="FA_desaturase"/>
    <property type="match status" value="1"/>
</dbReference>
<feature type="transmembrane region" description="Helical" evidence="1">
    <location>
        <begin position="201"/>
        <end position="221"/>
    </location>
</feature>
<dbReference type="InterPro" id="IPR005804">
    <property type="entry name" value="FA_desaturase_dom"/>
</dbReference>
<feature type="transmembrane region" description="Helical" evidence="1">
    <location>
        <begin position="49"/>
        <end position="66"/>
    </location>
</feature>
<name>A0A4V3XKI5_9RHOB</name>
<protein>
    <submittedName>
        <fullName evidence="3">Fatty acid desaturase</fullName>
    </submittedName>
</protein>
<dbReference type="EMBL" id="SRKY01000002">
    <property type="protein sequence ID" value="THH37043.1"/>
    <property type="molecule type" value="Genomic_DNA"/>
</dbReference>
<dbReference type="AlphaFoldDB" id="A0A4V3XKI5"/>
<evidence type="ECO:0000256" key="1">
    <source>
        <dbReference type="SAM" id="Phobius"/>
    </source>
</evidence>
<evidence type="ECO:0000313" key="4">
    <source>
        <dbReference type="Proteomes" id="UP000306602"/>
    </source>
</evidence>
<feature type="transmembrane region" description="Helical" evidence="1">
    <location>
        <begin position="148"/>
        <end position="166"/>
    </location>
</feature>
<feature type="domain" description="Fatty acid desaturase" evidence="2">
    <location>
        <begin position="49"/>
        <end position="289"/>
    </location>
</feature>
<reference evidence="3 4" key="1">
    <citation type="submission" date="2019-04" db="EMBL/GenBank/DDBJ databases">
        <title>Shimia ponticola sp. nov., isolated from seawater.</title>
        <authorList>
            <person name="Kim Y.-O."/>
            <person name="Yoon J.-H."/>
        </authorList>
    </citation>
    <scope>NUCLEOTIDE SEQUENCE [LARGE SCALE GENOMIC DNA]</scope>
    <source>
        <strain evidence="3 4">MYP11</strain>
    </source>
</reference>
<dbReference type="Proteomes" id="UP000306602">
    <property type="component" value="Unassembled WGS sequence"/>
</dbReference>